<name>A0ACC0XEY7_9ROSI</name>
<dbReference type="Proteomes" id="UP001163603">
    <property type="component" value="Chromosome 12"/>
</dbReference>
<evidence type="ECO:0000313" key="2">
    <source>
        <dbReference type="Proteomes" id="UP001163603"/>
    </source>
</evidence>
<proteinExistence type="predicted"/>
<comment type="caution">
    <text evidence="1">The sequence shown here is derived from an EMBL/GenBank/DDBJ whole genome shotgun (WGS) entry which is preliminary data.</text>
</comment>
<protein>
    <submittedName>
        <fullName evidence="1">Uncharacterized protein</fullName>
    </submittedName>
</protein>
<dbReference type="EMBL" id="CM047747">
    <property type="protein sequence ID" value="KAJ0016925.1"/>
    <property type="molecule type" value="Genomic_DNA"/>
</dbReference>
<keyword evidence="2" id="KW-1185">Reference proteome</keyword>
<sequence>MYHSASRSDGLGSALQIAGCGQSCKIGNQIVGSANPLGLSEALTFAERAGLDLKKVLEGIRRGSAGNMIMELFGPGGIAESLVKDLGMGLDLLESEEERAVALPGASLCKQLLCGMIANGDEKLGLQGLVTVIERINDIQK</sequence>
<gene>
    <name evidence="1" type="ORF">Pint_10674</name>
</gene>
<accession>A0ACC0XEY7</accession>
<reference evidence="2" key="1">
    <citation type="journal article" date="2023" name="G3 (Bethesda)">
        <title>Genome assembly and association tests identify interacting loci associated with vigor, precocity, and sex in interspecific pistachio rootstocks.</title>
        <authorList>
            <person name="Palmer W."/>
            <person name="Jacygrad E."/>
            <person name="Sagayaradj S."/>
            <person name="Cavanaugh K."/>
            <person name="Han R."/>
            <person name="Bertier L."/>
            <person name="Beede B."/>
            <person name="Kafkas S."/>
            <person name="Golino D."/>
            <person name="Preece J."/>
            <person name="Michelmore R."/>
        </authorList>
    </citation>
    <scope>NUCLEOTIDE SEQUENCE [LARGE SCALE GENOMIC DNA]</scope>
</reference>
<evidence type="ECO:0000313" key="1">
    <source>
        <dbReference type="EMBL" id="KAJ0016925.1"/>
    </source>
</evidence>
<organism evidence="1 2">
    <name type="scientific">Pistacia integerrima</name>
    <dbReference type="NCBI Taxonomy" id="434235"/>
    <lineage>
        <taxon>Eukaryota</taxon>
        <taxon>Viridiplantae</taxon>
        <taxon>Streptophyta</taxon>
        <taxon>Embryophyta</taxon>
        <taxon>Tracheophyta</taxon>
        <taxon>Spermatophyta</taxon>
        <taxon>Magnoliopsida</taxon>
        <taxon>eudicotyledons</taxon>
        <taxon>Gunneridae</taxon>
        <taxon>Pentapetalae</taxon>
        <taxon>rosids</taxon>
        <taxon>malvids</taxon>
        <taxon>Sapindales</taxon>
        <taxon>Anacardiaceae</taxon>
        <taxon>Pistacia</taxon>
    </lineage>
</organism>